<dbReference type="EMBL" id="CP127294">
    <property type="protein sequence ID" value="WIX79445.1"/>
    <property type="molecule type" value="Genomic_DNA"/>
</dbReference>
<proteinExistence type="predicted"/>
<sequence length="95" mass="10393">MFDLDVPVKHLHGVRDVPACDGRWLVLDLNRHVGDCPAGDTSCVPAAGPVQRVVYSWDPRGWKQENGTKTGTCDEIRAARPEFPQALCAKLPARG</sequence>
<name>A0A9Y2IFJ9_9PSEU</name>
<evidence type="ECO:0000313" key="2">
    <source>
        <dbReference type="Proteomes" id="UP001236014"/>
    </source>
</evidence>
<evidence type="ECO:0000313" key="1">
    <source>
        <dbReference type="EMBL" id="WIX79445.1"/>
    </source>
</evidence>
<organism evidence="1 2">
    <name type="scientific">Amycolatopsis carbonis</name>
    <dbReference type="NCBI Taxonomy" id="715471"/>
    <lineage>
        <taxon>Bacteria</taxon>
        <taxon>Bacillati</taxon>
        <taxon>Actinomycetota</taxon>
        <taxon>Actinomycetes</taxon>
        <taxon>Pseudonocardiales</taxon>
        <taxon>Pseudonocardiaceae</taxon>
        <taxon>Amycolatopsis</taxon>
    </lineage>
</organism>
<keyword evidence="2" id="KW-1185">Reference proteome</keyword>
<reference evidence="1 2" key="1">
    <citation type="submission" date="2023-06" db="EMBL/GenBank/DDBJ databases">
        <authorList>
            <person name="Oyuntsetseg B."/>
            <person name="Kim S.B."/>
        </authorList>
    </citation>
    <scope>NUCLEOTIDE SEQUENCE [LARGE SCALE GENOMIC DNA]</scope>
    <source>
        <strain evidence="1 2">2-15</strain>
    </source>
</reference>
<dbReference type="KEGG" id="acab:QRX50_01095"/>
<dbReference type="Proteomes" id="UP001236014">
    <property type="component" value="Chromosome"/>
</dbReference>
<accession>A0A9Y2IFJ9</accession>
<protein>
    <submittedName>
        <fullName evidence="1">Uncharacterized protein</fullName>
    </submittedName>
</protein>
<dbReference type="AlphaFoldDB" id="A0A9Y2IFJ9"/>
<dbReference type="RefSeq" id="WP_285970134.1">
    <property type="nucleotide sequence ID" value="NZ_CP127294.1"/>
</dbReference>
<gene>
    <name evidence="1" type="ORF">QRX50_01095</name>
</gene>